<dbReference type="InterPro" id="IPR002052">
    <property type="entry name" value="DNA_methylase_N6_adenine_CS"/>
</dbReference>
<proteinExistence type="inferred from homology"/>
<keyword evidence="6" id="KW-0680">Restriction system</keyword>
<evidence type="ECO:0000256" key="5">
    <source>
        <dbReference type="ARBA" id="ARBA00022691"/>
    </source>
</evidence>
<dbReference type="GO" id="GO:0009007">
    <property type="term" value="F:site-specific DNA-methyltransferase (adenine-specific) activity"/>
    <property type="evidence" value="ECO:0007669"/>
    <property type="project" value="UniProtKB-EC"/>
</dbReference>
<protein>
    <recommendedName>
        <fullName evidence="2">site-specific DNA-methyltransferase (adenine-specific)</fullName>
        <ecNumber evidence="2">2.1.1.72</ecNumber>
    </recommendedName>
</protein>
<keyword evidence="5" id="KW-0949">S-adenosyl-L-methionine</keyword>
<dbReference type="PROSITE" id="PS00092">
    <property type="entry name" value="N6_MTASE"/>
    <property type="match status" value="1"/>
</dbReference>
<dbReference type="EC" id="2.1.1.72" evidence="2"/>
<dbReference type="PANTHER" id="PTHR42933">
    <property type="entry name" value="SLR6095 PROTEIN"/>
    <property type="match status" value="1"/>
</dbReference>
<comment type="similarity">
    <text evidence="1">Belongs to the N(4)/N(6)-methyltransferase family.</text>
</comment>
<comment type="caution">
    <text evidence="10">The sequence shown here is derived from an EMBL/GenBank/DDBJ whole genome shotgun (WGS) entry which is preliminary data.</text>
</comment>
<dbReference type="GO" id="GO:0008170">
    <property type="term" value="F:N-methyltransferase activity"/>
    <property type="evidence" value="ECO:0007669"/>
    <property type="project" value="InterPro"/>
</dbReference>
<dbReference type="SUPFAM" id="SSF53335">
    <property type="entry name" value="S-adenosyl-L-methionine-dependent methyltransferases"/>
    <property type="match status" value="1"/>
</dbReference>
<dbReference type="InterPro" id="IPR029063">
    <property type="entry name" value="SAM-dependent_MTases_sf"/>
</dbReference>
<dbReference type="GO" id="GO:0032259">
    <property type="term" value="P:methylation"/>
    <property type="evidence" value="ECO:0007669"/>
    <property type="project" value="UniProtKB-KW"/>
</dbReference>
<evidence type="ECO:0000256" key="2">
    <source>
        <dbReference type="ARBA" id="ARBA00011900"/>
    </source>
</evidence>
<dbReference type="GO" id="GO:0009307">
    <property type="term" value="P:DNA restriction-modification system"/>
    <property type="evidence" value="ECO:0007669"/>
    <property type="project" value="UniProtKB-KW"/>
</dbReference>
<evidence type="ECO:0000313" key="10">
    <source>
        <dbReference type="EMBL" id="HFM98570.1"/>
    </source>
</evidence>
<dbReference type="Gene3D" id="3.40.50.150">
    <property type="entry name" value="Vaccinia Virus protein VP39"/>
    <property type="match status" value="1"/>
</dbReference>
<evidence type="ECO:0000256" key="6">
    <source>
        <dbReference type="ARBA" id="ARBA00022747"/>
    </source>
</evidence>
<feature type="domain" description="N6 adenine-specific DNA methyltransferase N-terminal" evidence="9">
    <location>
        <begin position="7"/>
        <end position="123"/>
    </location>
</feature>
<reference evidence="10" key="1">
    <citation type="journal article" date="2020" name="mSystems">
        <title>Genome- and Community-Level Interaction Insights into Carbon Utilization and Element Cycling Functions of Hydrothermarchaeota in Hydrothermal Sediment.</title>
        <authorList>
            <person name="Zhou Z."/>
            <person name="Liu Y."/>
            <person name="Xu W."/>
            <person name="Pan J."/>
            <person name="Luo Z.H."/>
            <person name="Li M."/>
        </authorList>
    </citation>
    <scope>NUCLEOTIDE SEQUENCE [LARGE SCALE GENOMIC DNA]</scope>
    <source>
        <strain evidence="10">SpSt-418</strain>
    </source>
</reference>
<evidence type="ECO:0000256" key="4">
    <source>
        <dbReference type="ARBA" id="ARBA00022679"/>
    </source>
</evidence>
<evidence type="ECO:0000259" key="8">
    <source>
        <dbReference type="Pfam" id="PF02384"/>
    </source>
</evidence>
<organism evidence="10">
    <name type="scientific">Oscillatoriales cyanobacterium SpSt-418</name>
    <dbReference type="NCBI Taxonomy" id="2282169"/>
    <lineage>
        <taxon>Bacteria</taxon>
        <taxon>Bacillati</taxon>
        <taxon>Cyanobacteriota</taxon>
        <taxon>Cyanophyceae</taxon>
        <taxon>Oscillatoriophycideae</taxon>
        <taxon>Oscillatoriales</taxon>
    </lineage>
</organism>
<keyword evidence="4" id="KW-0808">Transferase</keyword>
<dbReference type="AlphaFoldDB" id="A0A7C3KEQ8"/>
<sequence>MLTDPTLRSKVDQIWDRLWSSGLSNPMDSIEQFSYLLFLKRLDDAEKKREKQAILRQKAYEPQVENELRWSHWTKFKGEDALKHVRDQVFPVLREMGEEGSSFKQYMRNAEFKISKPGTLIEVCNLIDEMKISEQNQDVQGDLYEYLLSKLSVAGRNGQFRTPRHIIRMMVEMIDPKPTDRIGDLAAGTCGFLVNAYEHILEQYTSPDLLVDEKGQKHLVGDRLKPEERKFLQTDALTAYDNDSGMTMLRIGSMNLMLHGIQSPRFFYKDTLSKSFNDEKTLDVVLMNPPFKGKMDESDINTSFPAKVKKTELLFLHLILRVLDMGGRCAVIVPDGVLFGSSNAHKAIREKIIEENRLDGVVSMPSGVFKPYAGVSTAILIFTRGGTTDRIWFYDMDHDGFSLDDKRQPTPEQNDIPDVLRCWKHRFDTQFTAQRSQRLAELKTQIAPLKAERLRLQKEINRLMFENAIAPEDDEATRTALEVDQQKLTVLHDQMAPLQAEINQLNRQFWVEKAQVKANKYDLSASRYRQIEQDEVYYELPSVTTERLLKPAILILKHLYCSQSV</sequence>
<feature type="domain" description="DNA methylase adenine-specific" evidence="8">
    <location>
        <begin position="136"/>
        <end position="430"/>
    </location>
</feature>
<dbReference type="Gene3D" id="1.20.1260.30">
    <property type="match status" value="1"/>
</dbReference>
<evidence type="ECO:0000256" key="1">
    <source>
        <dbReference type="ARBA" id="ARBA00006594"/>
    </source>
</evidence>
<dbReference type="InterPro" id="IPR003356">
    <property type="entry name" value="DNA_methylase_A-5"/>
</dbReference>
<dbReference type="PANTHER" id="PTHR42933:SF3">
    <property type="entry name" value="TYPE I RESTRICTION ENZYME MJAVIII METHYLASE SUBUNIT"/>
    <property type="match status" value="1"/>
</dbReference>
<evidence type="ECO:0000256" key="3">
    <source>
        <dbReference type="ARBA" id="ARBA00022603"/>
    </source>
</evidence>
<name>A0A7C3KEQ8_9CYAN</name>
<evidence type="ECO:0000256" key="7">
    <source>
        <dbReference type="ARBA" id="ARBA00047942"/>
    </source>
</evidence>
<dbReference type="InterPro" id="IPR038333">
    <property type="entry name" value="T1MK-like_N_sf"/>
</dbReference>
<dbReference type="Pfam" id="PF02384">
    <property type="entry name" value="N6_Mtase"/>
    <property type="match status" value="1"/>
</dbReference>
<gene>
    <name evidence="10" type="ORF">ENR64_12610</name>
</gene>
<keyword evidence="3 10" id="KW-0489">Methyltransferase</keyword>
<dbReference type="GO" id="GO:0003677">
    <property type="term" value="F:DNA binding"/>
    <property type="evidence" value="ECO:0007669"/>
    <property type="project" value="InterPro"/>
</dbReference>
<dbReference type="EMBL" id="DSRU01000182">
    <property type="protein sequence ID" value="HFM98570.1"/>
    <property type="molecule type" value="Genomic_DNA"/>
</dbReference>
<comment type="catalytic activity">
    <reaction evidence="7">
        <text>a 2'-deoxyadenosine in DNA + S-adenosyl-L-methionine = an N(6)-methyl-2'-deoxyadenosine in DNA + S-adenosyl-L-homocysteine + H(+)</text>
        <dbReference type="Rhea" id="RHEA:15197"/>
        <dbReference type="Rhea" id="RHEA-COMP:12418"/>
        <dbReference type="Rhea" id="RHEA-COMP:12419"/>
        <dbReference type="ChEBI" id="CHEBI:15378"/>
        <dbReference type="ChEBI" id="CHEBI:57856"/>
        <dbReference type="ChEBI" id="CHEBI:59789"/>
        <dbReference type="ChEBI" id="CHEBI:90615"/>
        <dbReference type="ChEBI" id="CHEBI:90616"/>
        <dbReference type="EC" id="2.1.1.72"/>
    </reaction>
</comment>
<evidence type="ECO:0000259" key="9">
    <source>
        <dbReference type="Pfam" id="PF12161"/>
    </source>
</evidence>
<dbReference type="InterPro" id="IPR051537">
    <property type="entry name" value="DNA_Adenine_Mtase"/>
</dbReference>
<dbReference type="InterPro" id="IPR022749">
    <property type="entry name" value="D12N6_MeTrfase_N"/>
</dbReference>
<dbReference type="Pfam" id="PF12161">
    <property type="entry name" value="HsdM_N"/>
    <property type="match status" value="1"/>
</dbReference>
<dbReference type="PRINTS" id="PR00507">
    <property type="entry name" value="N12N6MTFRASE"/>
</dbReference>
<accession>A0A7C3KEQ8</accession>